<dbReference type="InterPro" id="IPR016181">
    <property type="entry name" value="Acyl_CoA_acyltransferase"/>
</dbReference>
<evidence type="ECO:0000313" key="4">
    <source>
        <dbReference type="EMBL" id="PTX75574.1"/>
    </source>
</evidence>
<dbReference type="AlphaFoldDB" id="A0A2T6CJC2"/>
<gene>
    <name evidence="4" type="ORF">C8N31_101230</name>
</gene>
<evidence type="ECO:0000259" key="3">
    <source>
        <dbReference type="PROSITE" id="PS51186"/>
    </source>
</evidence>
<dbReference type="InterPro" id="IPR000182">
    <property type="entry name" value="GNAT_dom"/>
</dbReference>
<sequence length="157" mass="16689">MELTLRPARPDEAEALTDLVMRSKQSNGYDDAFMAACADELRVTPARIAAGNFWVAVAQGALCGCVTLDPDRATGQGTISTFFIDPDAKRQGVGRALWGQVQAAARSQGMSLLKLDADPAAVSFYQAMGFETVREVPSGSIPGRVLPQMELTLPSVA</sequence>
<dbReference type="RefSeq" id="WP_037917756.1">
    <property type="nucleotide sequence ID" value="NZ_QBKU01000001.1"/>
</dbReference>
<dbReference type="PROSITE" id="PS51186">
    <property type="entry name" value="GNAT"/>
    <property type="match status" value="1"/>
</dbReference>
<evidence type="ECO:0000256" key="2">
    <source>
        <dbReference type="ARBA" id="ARBA00023315"/>
    </source>
</evidence>
<dbReference type="CDD" id="cd04301">
    <property type="entry name" value="NAT_SF"/>
    <property type="match status" value="1"/>
</dbReference>
<feature type="domain" description="N-acetyltransferase" evidence="3">
    <location>
        <begin position="3"/>
        <end position="154"/>
    </location>
</feature>
<dbReference type="PANTHER" id="PTHR43877">
    <property type="entry name" value="AMINOALKYLPHOSPHONATE N-ACETYLTRANSFERASE-RELATED-RELATED"/>
    <property type="match status" value="1"/>
</dbReference>
<proteinExistence type="predicted"/>
<keyword evidence="1 4" id="KW-0808">Transferase</keyword>
<accession>A0A2T6CJC2</accession>
<dbReference type="Proteomes" id="UP000244092">
    <property type="component" value="Unassembled WGS sequence"/>
</dbReference>
<dbReference type="InterPro" id="IPR050832">
    <property type="entry name" value="Bact_Acetyltransf"/>
</dbReference>
<dbReference type="Gene3D" id="3.40.630.30">
    <property type="match status" value="1"/>
</dbReference>
<evidence type="ECO:0000313" key="5">
    <source>
        <dbReference type="Proteomes" id="UP000244092"/>
    </source>
</evidence>
<protein>
    <submittedName>
        <fullName evidence="4">Acetyltransferase (GNAT) family protein</fullName>
    </submittedName>
</protein>
<dbReference type="SUPFAM" id="SSF55729">
    <property type="entry name" value="Acyl-CoA N-acyltransferases (Nat)"/>
    <property type="match status" value="1"/>
</dbReference>
<dbReference type="EMBL" id="QBKU01000001">
    <property type="protein sequence ID" value="PTX75574.1"/>
    <property type="molecule type" value="Genomic_DNA"/>
</dbReference>
<name>A0A2T6CJC2_9RHOB</name>
<comment type="caution">
    <text evidence="4">The sequence shown here is derived from an EMBL/GenBank/DDBJ whole genome shotgun (WGS) entry which is preliminary data.</text>
</comment>
<evidence type="ECO:0000256" key="1">
    <source>
        <dbReference type="ARBA" id="ARBA00022679"/>
    </source>
</evidence>
<dbReference type="Pfam" id="PF13673">
    <property type="entry name" value="Acetyltransf_10"/>
    <property type="match status" value="1"/>
</dbReference>
<organism evidence="4 5">
    <name type="scientific">Sulfitobacter mediterraneus</name>
    <dbReference type="NCBI Taxonomy" id="83219"/>
    <lineage>
        <taxon>Bacteria</taxon>
        <taxon>Pseudomonadati</taxon>
        <taxon>Pseudomonadota</taxon>
        <taxon>Alphaproteobacteria</taxon>
        <taxon>Rhodobacterales</taxon>
        <taxon>Roseobacteraceae</taxon>
        <taxon>Sulfitobacter</taxon>
    </lineage>
</organism>
<keyword evidence="2" id="KW-0012">Acyltransferase</keyword>
<reference evidence="4 5" key="1">
    <citation type="submission" date="2018-04" db="EMBL/GenBank/DDBJ databases">
        <title>Genomic Encyclopedia of Archaeal and Bacterial Type Strains, Phase II (KMG-II): from individual species to whole genera.</title>
        <authorList>
            <person name="Goeker M."/>
        </authorList>
    </citation>
    <scope>NUCLEOTIDE SEQUENCE [LARGE SCALE GENOMIC DNA]</scope>
    <source>
        <strain evidence="4 5">DSM 12244</strain>
    </source>
</reference>
<dbReference type="GO" id="GO:0016747">
    <property type="term" value="F:acyltransferase activity, transferring groups other than amino-acyl groups"/>
    <property type="evidence" value="ECO:0007669"/>
    <property type="project" value="InterPro"/>
</dbReference>